<dbReference type="GO" id="GO:0000981">
    <property type="term" value="F:DNA-binding transcription factor activity, RNA polymerase II-specific"/>
    <property type="evidence" value="ECO:0007669"/>
    <property type="project" value="TreeGrafter"/>
</dbReference>
<dbReference type="InterPro" id="IPR036236">
    <property type="entry name" value="Znf_C2H2_sf"/>
</dbReference>
<keyword evidence="5" id="KW-0862">Zinc</keyword>
<dbReference type="STRING" id="303518.ENSPNYP00000020480"/>
<dbReference type="Pfam" id="PF00096">
    <property type="entry name" value="zf-C2H2"/>
    <property type="match status" value="3"/>
</dbReference>
<evidence type="ECO:0000256" key="6">
    <source>
        <dbReference type="ARBA" id="ARBA00023242"/>
    </source>
</evidence>
<dbReference type="PANTHER" id="PTHR24381">
    <property type="entry name" value="ZINC FINGER PROTEIN"/>
    <property type="match status" value="1"/>
</dbReference>
<feature type="domain" description="C2H2-type" evidence="9">
    <location>
        <begin position="91"/>
        <end position="118"/>
    </location>
</feature>
<comment type="subcellular location">
    <subcellularLocation>
        <location evidence="1">Nucleus</location>
    </subcellularLocation>
</comment>
<feature type="region of interest" description="Disordered" evidence="8">
    <location>
        <begin position="14"/>
        <end position="33"/>
    </location>
</feature>
<dbReference type="GO" id="GO:0008270">
    <property type="term" value="F:zinc ion binding"/>
    <property type="evidence" value="ECO:0007669"/>
    <property type="project" value="UniProtKB-KW"/>
</dbReference>
<dbReference type="GO" id="GO:0005634">
    <property type="term" value="C:nucleus"/>
    <property type="evidence" value="ECO:0007669"/>
    <property type="project" value="UniProtKB-SubCell"/>
</dbReference>
<dbReference type="SUPFAM" id="SSF57667">
    <property type="entry name" value="beta-beta-alpha zinc fingers"/>
    <property type="match status" value="3"/>
</dbReference>
<dbReference type="FunFam" id="3.30.160.60:FF:000358">
    <property type="entry name" value="zinc finger protein 24"/>
    <property type="match status" value="1"/>
</dbReference>
<dbReference type="Pfam" id="PF13894">
    <property type="entry name" value="zf-C2H2_4"/>
    <property type="match status" value="1"/>
</dbReference>
<dbReference type="PROSITE" id="PS00028">
    <property type="entry name" value="ZINC_FINGER_C2H2_1"/>
    <property type="match status" value="5"/>
</dbReference>
<dbReference type="FunFam" id="3.30.160.60:FF:000912">
    <property type="entry name" value="Zinc finger protein 660"/>
    <property type="match status" value="1"/>
</dbReference>
<dbReference type="FunFam" id="3.30.160.60:FF:000202">
    <property type="entry name" value="Zinc finger protein 574"/>
    <property type="match status" value="1"/>
</dbReference>
<protein>
    <recommendedName>
        <fullName evidence="9">C2H2-type domain-containing protein</fullName>
    </recommendedName>
</protein>
<evidence type="ECO:0000256" key="5">
    <source>
        <dbReference type="ARBA" id="ARBA00022833"/>
    </source>
</evidence>
<dbReference type="FunFam" id="3.30.160.60:FF:001818">
    <property type="entry name" value="GDNF-inducible zinc finger protein 1 isoform X1"/>
    <property type="match status" value="1"/>
</dbReference>
<dbReference type="GeneTree" id="ENSGT01150000286939"/>
<evidence type="ECO:0000256" key="8">
    <source>
        <dbReference type="SAM" id="MobiDB-lite"/>
    </source>
</evidence>
<keyword evidence="3" id="KW-0677">Repeat</keyword>
<accession>A0A3B4GC41</accession>
<dbReference type="SMART" id="SM00355">
    <property type="entry name" value="ZnF_C2H2"/>
    <property type="match status" value="5"/>
</dbReference>
<dbReference type="AlphaFoldDB" id="A0A3B4GC41"/>
<organism evidence="10">
    <name type="scientific">Pundamilia nyererei</name>
    <dbReference type="NCBI Taxonomy" id="303518"/>
    <lineage>
        <taxon>Eukaryota</taxon>
        <taxon>Metazoa</taxon>
        <taxon>Chordata</taxon>
        <taxon>Craniata</taxon>
        <taxon>Vertebrata</taxon>
        <taxon>Euteleostomi</taxon>
        <taxon>Actinopterygii</taxon>
        <taxon>Neopterygii</taxon>
        <taxon>Teleostei</taxon>
        <taxon>Neoteleostei</taxon>
        <taxon>Acanthomorphata</taxon>
        <taxon>Ovalentaria</taxon>
        <taxon>Cichlomorphae</taxon>
        <taxon>Cichliformes</taxon>
        <taxon>Cichlidae</taxon>
        <taxon>African cichlids</taxon>
        <taxon>Pseudocrenilabrinae</taxon>
        <taxon>Haplochromini</taxon>
        <taxon>Pundamilia</taxon>
    </lineage>
</organism>
<dbReference type="PROSITE" id="PS50157">
    <property type="entry name" value="ZINC_FINGER_C2H2_2"/>
    <property type="match status" value="5"/>
</dbReference>
<dbReference type="Ensembl" id="ENSPNYT00000020982.1">
    <property type="protein sequence ID" value="ENSPNYP00000020480.1"/>
    <property type="gene ID" value="ENSPNYG00000015494.1"/>
</dbReference>
<evidence type="ECO:0000256" key="7">
    <source>
        <dbReference type="PROSITE-ProRule" id="PRU00042"/>
    </source>
</evidence>
<keyword evidence="4 7" id="KW-0863">Zinc-finger</keyword>
<dbReference type="InterPro" id="IPR013087">
    <property type="entry name" value="Znf_C2H2_type"/>
</dbReference>
<evidence type="ECO:0000313" key="10">
    <source>
        <dbReference type="Ensembl" id="ENSPNYP00000020480.1"/>
    </source>
</evidence>
<feature type="domain" description="C2H2-type" evidence="9">
    <location>
        <begin position="119"/>
        <end position="146"/>
    </location>
</feature>
<evidence type="ECO:0000256" key="1">
    <source>
        <dbReference type="ARBA" id="ARBA00004123"/>
    </source>
</evidence>
<feature type="domain" description="C2H2-type" evidence="9">
    <location>
        <begin position="35"/>
        <end position="62"/>
    </location>
</feature>
<evidence type="ECO:0000259" key="9">
    <source>
        <dbReference type="PROSITE" id="PS50157"/>
    </source>
</evidence>
<evidence type="ECO:0000256" key="2">
    <source>
        <dbReference type="ARBA" id="ARBA00022723"/>
    </source>
</evidence>
<evidence type="ECO:0000256" key="3">
    <source>
        <dbReference type="ARBA" id="ARBA00022737"/>
    </source>
</evidence>
<reference evidence="10" key="1">
    <citation type="submission" date="2023-09" db="UniProtKB">
        <authorList>
            <consortium name="Ensembl"/>
        </authorList>
    </citation>
    <scope>IDENTIFICATION</scope>
</reference>
<dbReference type="Gene3D" id="3.30.160.60">
    <property type="entry name" value="Classic Zinc Finger"/>
    <property type="match status" value="5"/>
</dbReference>
<feature type="domain" description="C2H2-type" evidence="9">
    <location>
        <begin position="147"/>
        <end position="174"/>
    </location>
</feature>
<dbReference type="PANTHER" id="PTHR24381:SF393">
    <property type="entry name" value="CHROMATIN-LINKED ADAPTOR FOR MSL PROTEINS, ISOFORM B"/>
    <property type="match status" value="1"/>
</dbReference>
<keyword evidence="2" id="KW-0479">Metal-binding</keyword>
<dbReference type="FunFam" id="3.30.160.60:FF:000512">
    <property type="entry name" value="zinc finger protein 197 isoform X1"/>
    <property type="match status" value="1"/>
</dbReference>
<feature type="domain" description="C2H2-type" evidence="9">
    <location>
        <begin position="63"/>
        <end position="90"/>
    </location>
</feature>
<dbReference type="GO" id="GO:0000977">
    <property type="term" value="F:RNA polymerase II transcription regulatory region sequence-specific DNA binding"/>
    <property type="evidence" value="ECO:0007669"/>
    <property type="project" value="TreeGrafter"/>
</dbReference>
<dbReference type="GO" id="GO:0032502">
    <property type="term" value="P:developmental process"/>
    <property type="evidence" value="ECO:0007669"/>
    <property type="project" value="UniProtKB-ARBA"/>
</dbReference>
<name>A0A3B4GC41_9CICH</name>
<keyword evidence="6" id="KW-0539">Nucleus</keyword>
<evidence type="ECO:0000256" key="4">
    <source>
        <dbReference type="ARBA" id="ARBA00022771"/>
    </source>
</evidence>
<proteinExistence type="predicted"/>
<sequence length="244" mass="27158">MCLCPAGAGLDPGVQSLSVPDEPASDSAHRSKRRHRCSVCGREFSRPSRLVDHMTAHTGEKPYSCSLCSKRFTKKINVAVHQRVHTGEKPYSCPDCGVSYAQLSCLRRHRLGHAAEKPHCCSVCGRGFVQRRHLVQHERTHTGERPFLCSLCPKSFASRTGLVDHQKTHTGQNLYSSPPEGAAVHLWRLRPRVRPSVAAEGAHALSHRREAVPVRRLHEALLCAQSAEEASGDPRQGRVQHRRR</sequence>